<organism evidence="1 2">
    <name type="scientific">Candidatus Entotheonella gemina</name>
    <dbReference type="NCBI Taxonomy" id="1429439"/>
    <lineage>
        <taxon>Bacteria</taxon>
        <taxon>Pseudomonadati</taxon>
        <taxon>Nitrospinota/Tectimicrobiota group</taxon>
        <taxon>Candidatus Tectimicrobiota</taxon>
        <taxon>Candidatus Entotheonellia</taxon>
        <taxon>Candidatus Entotheonellales</taxon>
        <taxon>Candidatus Entotheonellaceae</taxon>
        <taxon>Candidatus Entotheonella</taxon>
    </lineage>
</organism>
<protein>
    <submittedName>
        <fullName evidence="1">Uncharacterized protein</fullName>
    </submittedName>
</protein>
<sequence length="95" mass="10941">MTTTEFINMISYLLKQTLDSHISYTELQKIIDTAIIEDQLPDNLSVEILNHIFDLQTDLELIAEYQATHMGTKSLLTQENIIEKLKTYHEKLSSG</sequence>
<evidence type="ECO:0000313" key="1">
    <source>
        <dbReference type="EMBL" id="ETW94060.1"/>
    </source>
</evidence>
<dbReference type="HOGENOM" id="CLU_2367617_0_0_7"/>
<dbReference type="AlphaFoldDB" id="W4L8N4"/>
<accession>W4L8N4</accession>
<gene>
    <name evidence="1" type="ORF">ETSY2_50385</name>
</gene>
<dbReference type="EMBL" id="AZHX01002531">
    <property type="protein sequence ID" value="ETW94060.1"/>
    <property type="molecule type" value="Genomic_DNA"/>
</dbReference>
<name>W4L8N4_9BACT</name>
<proteinExistence type="predicted"/>
<reference evidence="1 2" key="1">
    <citation type="journal article" date="2014" name="Nature">
        <title>An environmental bacterial taxon with a large and distinct metabolic repertoire.</title>
        <authorList>
            <person name="Wilson M.C."/>
            <person name="Mori T."/>
            <person name="Ruckert C."/>
            <person name="Uria A.R."/>
            <person name="Helf M.J."/>
            <person name="Takada K."/>
            <person name="Gernert C."/>
            <person name="Steffens U.A."/>
            <person name="Heycke N."/>
            <person name="Schmitt S."/>
            <person name="Rinke C."/>
            <person name="Helfrich E.J."/>
            <person name="Brachmann A.O."/>
            <person name="Gurgui C."/>
            <person name="Wakimoto T."/>
            <person name="Kracht M."/>
            <person name="Crusemann M."/>
            <person name="Hentschel U."/>
            <person name="Abe I."/>
            <person name="Matsunaga S."/>
            <person name="Kalinowski J."/>
            <person name="Takeyama H."/>
            <person name="Piel J."/>
        </authorList>
    </citation>
    <scope>NUCLEOTIDE SEQUENCE [LARGE SCALE GENOMIC DNA]</scope>
    <source>
        <strain evidence="2">TSY2</strain>
    </source>
</reference>
<evidence type="ECO:0000313" key="2">
    <source>
        <dbReference type="Proteomes" id="UP000019140"/>
    </source>
</evidence>
<keyword evidence="2" id="KW-1185">Reference proteome</keyword>
<comment type="caution">
    <text evidence="1">The sequence shown here is derived from an EMBL/GenBank/DDBJ whole genome shotgun (WGS) entry which is preliminary data.</text>
</comment>
<dbReference type="Proteomes" id="UP000019140">
    <property type="component" value="Unassembled WGS sequence"/>
</dbReference>